<protein>
    <submittedName>
        <fullName evidence="1">Transcriptional regulator, BadM/Rrf2 family</fullName>
    </submittedName>
</protein>
<dbReference type="RefSeq" id="WP_084016431.1">
    <property type="nucleotide sequence ID" value="NZ_FWXS01000002.1"/>
</dbReference>
<evidence type="ECO:0000313" key="2">
    <source>
        <dbReference type="Proteomes" id="UP000192393"/>
    </source>
</evidence>
<reference evidence="1 2" key="1">
    <citation type="submission" date="2017-04" db="EMBL/GenBank/DDBJ databases">
        <authorList>
            <person name="Afonso C.L."/>
            <person name="Miller P.J."/>
            <person name="Scott M.A."/>
            <person name="Spackman E."/>
            <person name="Goraichik I."/>
            <person name="Dimitrov K.M."/>
            <person name="Suarez D.L."/>
            <person name="Swayne D.E."/>
        </authorList>
    </citation>
    <scope>NUCLEOTIDE SEQUENCE [LARGE SCALE GENOMIC DNA]</scope>
    <source>
        <strain evidence="1 2">CGMCC 1.12708</strain>
    </source>
</reference>
<dbReference type="SUPFAM" id="SSF46785">
    <property type="entry name" value="Winged helix' DNA-binding domain"/>
    <property type="match status" value="1"/>
</dbReference>
<accession>A0A1W1Z9J1</accession>
<dbReference type="Gene3D" id="1.10.10.10">
    <property type="entry name" value="Winged helix-like DNA-binding domain superfamily/Winged helix DNA-binding domain"/>
    <property type="match status" value="1"/>
</dbReference>
<dbReference type="PANTHER" id="PTHR33221">
    <property type="entry name" value="WINGED HELIX-TURN-HELIX TRANSCRIPTIONAL REGULATOR, RRF2 FAMILY"/>
    <property type="match status" value="1"/>
</dbReference>
<organism evidence="1 2">
    <name type="scientific">Moheibacter sediminis</name>
    <dbReference type="NCBI Taxonomy" id="1434700"/>
    <lineage>
        <taxon>Bacteria</taxon>
        <taxon>Pseudomonadati</taxon>
        <taxon>Bacteroidota</taxon>
        <taxon>Flavobacteriia</taxon>
        <taxon>Flavobacteriales</taxon>
        <taxon>Weeksellaceae</taxon>
        <taxon>Moheibacter</taxon>
    </lineage>
</organism>
<dbReference type="Proteomes" id="UP000192393">
    <property type="component" value="Unassembled WGS sequence"/>
</dbReference>
<dbReference type="GO" id="GO:0003700">
    <property type="term" value="F:DNA-binding transcription factor activity"/>
    <property type="evidence" value="ECO:0007669"/>
    <property type="project" value="TreeGrafter"/>
</dbReference>
<dbReference type="EMBL" id="FWXS01000002">
    <property type="protein sequence ID" value="SMC45055.1"/>
    <property type="molecule type" value="Genomic_DNA"/>
</dbReference>
<dbReference type="STRING" id="1434700.SAMN06296427_102275"/>
<sequence>MNNTRFATAIHILTLLASEPDEWLSSEYIAGSINVNPVVIRREIGTLNEAGLIITKKGKDGGVRLNKSSQQIFLSDIYNAVKNSEILGRKNKKTNPDCPIGKQINEKLENLFEETNAVVSENLNNRTLAEFFEQFKH</sequence>
<dbReference type="InterPro" id="IPR036390">
    <property type="entry name" value="WH_DNA-bd_sf"/>
</dbReference>
<dbReference type="GO" id="GO:0005829">
    <property type="term" value="C:cytosol"/>
    <property type="evidence" value="ECO:0007669"/>
    <property type="project" value="TreeGrafter"/>
</dbReference>
<dbReference type="InterPro" id="IPR036388">
    <property type="entry name" value="WH-like_DNA-bd_sf"/>
</dbReference>
<dbReference type="PROSITE" id="PS01332">
    <property type="entry name" value="HTH_RRF2_1"/>
    <property type="match status" value="1"/>
</dbReference>
<dbReference type="PROSITE" id="PS51197">
    <property type="entry name" value="HTH_RRF2_2"/>
    <property type="match status" value="1"/>
</dbReference>
<dbReference type="OrthoDB" id="213028at2"/>
<dbReference type="AlphaFoldDB" id="A0A1W1Z9J1"/>
<dbReference type="PANTHER" id="PTHR33221:SF15">
    <property type="entry name" value="HTH-TYPE TRANSCRIPTIONAL REGULATOR YWGB-RELATED"/>
    <property type="match status" value="1"/>
</dbReference>
<gene>
    <name evidence="1" type="ORF">SAMN06296427_102275</name>
</gene>
<name>A0A1W1Z9J1_9FLAO</name>
<dbReference type="Pfam" id="PF02082">
    <property type="entry name" value="Rrf2"/>
    <property type="match status" value="1"/>
</dbReference>
<dbReference type="InterPro" id="IPR000944">
    <property type="entry name" value="Tscrpt_reg_Rrf2"/>
</dbReference>
<proteinExistence type="predicted"/>
<evidence type="ECO:0000313" key="1">
    <source>
        <dbReference type="EMBL" id="SMC45055.1"/>
    </source>
</evidence>
<keyword evidence="2" id="KW-1185">Reference proteome</keyword>
<dbReference type="InterPro" id="IPR030489">
    <property type="entry name" value="TR_Rrf2-type_CS"/>
</dbReference>